<reference evidence="2" key="3">
    <citation type="submission" date="2025-09" db="UniProtKB">
        <authorList>
            <consortium name="Ensembl"/>
        </authorList>
    </citation>
    <scope>IDENTIFICATION</scope>
    <source>
        <strain evidence="2">Glennie</strain>
    </source>
</reference>
<organism evidence="2 3">
    <name type="scientific">Ornithorhynchus anatinus</name>
    <name type="common">Duckbill platypus</name>
    <dbReference type="NCBI Taxonomy" id="9258"/>
    <lineage>
        <taxon>Eukaryota</taxon>
        <taxon>Metazoa</taxon>
        <taxon>Chordata</taxon>
        <taxon>Craniata</taxon>
        <taxon>Vertebrata</taxon>
        <taxon>Euteleostomi</taxon>
        <taxon>Mammalia</taxon>
        <taxon>Monotremata</taxon>
        <taxon>Ornithorhynchidae</taxon>
        <taxon>Ornithorhynchus</taxon>
    </lineage>
</organism>
<dbReference type="PANTHER" id="PTHR28360:SF1">
    <property type="entry name" value="DYNACTIN SUBUNIT 3"/>
    <property type="match status" value="1"/>
</dbReference>
<dbReference type="AlphaFoldDB" id="A0A6I8NZ76"/>
<dbReference type="Pfam" id="PF07426">
    <property type="entry name" value="Dynactin_p22"/>
    <property type="match status" value="1"/>
</dbReference>
<dbReference type="GO" id="GO:0005813">
    <property type="term" value="C:centrosome"/>
    <property type="evidence" value="ECO:0007669"/>
    <property type="project" value="Ensembl"/>
</dbReference>
<feature type="region of interest" description="Disordered" evidence="1">
    <location>
        <begin position="163"/>
        <end position="213"/>
    </location>
</feature>
<sequence length="213" mass="23088">MAAAVAAAAEVQRLQARLEELERAVYGPGPQKPDAPTVADGLVKLQVALGNIASKRERVKILFKKIQDLVKYLDPQYMDRLIMPDASKLQFILAEEPFILSQMALLQRVEALVPLLDSPQVKVVPEHARRLRALAQIHVQQQDRCEEVTEASKQLLEEYNKMVSSGRAGGGRREGGGGGPPARPRPASGSLALNRGRPRPCCCPSSSCGGTSC</sequence>
<dbReference type="GO" id="GO:0048471">
    <property type="term" value="C:perinuclear region of cytoplasm"/>
    <property type="evidence" value="ECO:0007669"/>
    <property type="project" value="Ensembl"/>
</dbReference>
<evidence type="ECO:0000313" key="3">
    <source>
        <dbReference type="Proteomes" id="UP000002279"/>
    </source>
</evidence>
<dbReference type="GO" id="GO:0061640">
    <property type="term" value="P:cytoskeleton-dependent cytokinesis"/>
    <property type="evidence" value="ECO:0000318"/>
    <property type="project" value="GO_Central"/>
</dbReference>
<dbReference type="PANTHER" id="PTHR28360">
    <property type="entry name" value="DYNACTIN SUBUNIT 3"/>
    <property type="match status" value="1"/>
</dbReference>
<reference evidence="2" key="2">
    <citation type="submission" date="2025-08" db="UniProtKB">
        <authorList>
            <consortium name="Ensembl"/>
        </authorList>
    </citation>
    <scope>IDENTIFICATION</scope>
    <source>
        <strain evidence="2">Glennie</strain>
    </source>
</reference>
<dbReference type="Ensembl" id="ENSOANT00000063843.1">
    <property type="protein sequence ID" value="ENSOANP00000046690.1"/>
    <property type="gene ID" value="ENSOANG00000049579.1"/>
</dbReference>
<reference evidence="2 3" key="1">
    <citation type="journal article" date="2008" name="Nature">
        <title>Genome analysis of the platypus reveals unique signatures of evolution.</title>
        <authorList>
            <person name="Warren W.C."/>
            <person name="Hillier L.W."/>
            <person name="Marshall Graves J.A."/>
            <person name="Birney E."/>
            <person name="Ponting C.P."/>
            <person name="Grutzner F."/>
            <person name="Belov K."/>
            <person name="Miller W."/>
            <person name="Clarke L."/>
            <person name="Chinwalla A.T."/>
            <person name="Yang S.P."/>
            <person name="Heger A."/>
            <person name="Locke D.P."/>
            <person name="Miethke P."/>
            <person name="Waters P.D."/>
            <person name="Veyrunes F."/>
            <person name="Fulton L."/>
            <person name="Fulton B."/>
            <person name="Graves T."/>
            <person name="Wallis J."/>
            <person name="Puente X.S."/>
            <person name="Lopez-Otin C."/>
            <person name="Ordonez G.R."/>
            <person name="Eichler E.E."/>
            <person name="Chen L."/>
            <person name="Cheng Z."/>
            <person name="Deakin J.E."/>
            <person name="Alsop A."/>
            <person name="Thompson K."/>
            <person name="Kirby P."/>
            <person name="Papenfuss A.T."/>
            <person name="Wakefield M.J."/>
            <person name="Olender T."/>
            <person name="Lancet D."/>
            <person name="Huttley G.A."/>
            <person name="Smit A.F."/>
            <person name="Pask A."/>
            <person name="Temple-Smith P."/>
            <person name="Batzer M.A."/>
            <person name="Walker J.A."/>
            <person name="Konkel M.K."/>
            <person name="Harris R.S."/>
            <person name="Whittington C.M."/>
            <person name="Wong E.S."/>
            <person name="Gemmell N.J."/>
            <person name="Buschiazzo E."/>
            <person name="Vargas Jentzsch I.M."/>
            <person name="Merkel A."/>
            <person name="Schmitz J."/>
            <person name="Zemann A."/>
            <person name="Churakov G."/>
            <person name="Kriegs J.O."/>
            <person name="Brosius J."/>
            <person name="Murchison E.P."/>
            <person name="Sachidanandam R."/>
            <person name="Smith C."/>
            <person name="Hannon G.J."/>
            <person name="Tsend-Ayush E."/>
            <person name="McMillan D."/>
            <person name="Attenborough R."/>
            <person name="Rens W."/>
            <person name="Ferguson-Smith M."/>
            <person name="Lefevre C.M."/>
            <person name="Sharp J.A."/>
            <person name="Nicholas K.R."/>
            <person name="Ray D.A."/>
            <person name="Kube M."/>
            <person name="Reinhardt R."/>
            <person name="Pringle T.H."/>
            <person name="Taylor J."/>
            <person name="Jones R.C."/>
            <person name="Nixon B."/>
            <person name="Dacheux J.L."/>
            <person name="Niwa H."/>
            <person name="Sekita Y."/>
            <person name="Huang X."/>
            <person name="Stark A."/>
            <person name="Kheradpour P."/>
            <person name="Kellis M."/>
            <person name="Flicek P."/>
            <person name="Chen Y."/>
            <person name="Webber C."/>
            <person name="Hardison R."/>
            <person name="Nelson J."/>
            <person name="Hallsworth-Pepin K."/>
            <person name="Delehaunty K."/>
            <person name="Markovic C."/>
            <person name="Minx P."/>
            <person name="Feng Y."/>
            <person name="Kremitzki C."/>
            <person name="Mitreva M."/>
            <person name="Glasscock J."/>
            <person name="Wylie T."/>
            <person name="Wohldmann P."/>
            <person name="Thiru P."/>
            <person name="Nhan M.N."/>
            <person name="Pohl C.S."/>
            <person name="Smith S.M."/>
            <person name="Hou S."/>
            <person name="Nefedov M."/>
            <person name="de Jong P.J."/>
            <person name="Renfree M.B."/>
            <person name="Mardis E.R."/>
            <person name="Wilson R.K."/>
        </authorList>
    </citation>
    <scope>NUCLEOTIDE SEQUENCE [LARGE SCALE GENOMIC DNA]</scope>
    <source>
        <strain evidence="2 3">Glennie</strain>
    </source>
</reference>
<dbReference type="FunCoup" id="A0A6I8NZ76">
    <property type="interactions" value="1155"/>
</dbReference>
<dbReference type="GO" id="GO:0007017">
    <property type="term" value="P:microtubule-based process"/>
    <property type="evidence" value="ECO:0007669"/>
    <property type="project" value="Ensembl"/>
</dbReference>
<dbReference type="GO" id="GO:0005869">
    <property type="term" value="C:dynactin complex"/>
    <property type="evidence" value="ECO:0000318"/>
    <property type="project" value="GO_Central"/>
</dbReference>
<dbReference type="GO" id="GO:0005730">
    <property type="term" value="C:nucleolus"/>
    <property type="evidence" value="ECO:0007669"/>
    <property type="project" value="Ensembl"/>
</dbReference>
<name>A0A6I8NZ76_ORNAN</name>
<dbReference type="Bgee" id="ENSOANG00000049579">
    <property type="expression patterns" value="Expressed in heart and 7 other cell types or tissues"/>
</dbReference>
<evidence type="ECO:0000313" key="2">
    <source>
        <dbReference type="Ensembl" id="ENSOANP00000046690.1"/>
    </source>
</evidence>
<keyword evidence="3" id="KW-1185">Reference proteome</keyword>
<dbReference type="InParanoid" id="A0A6I8NZ76"/>
<protein>
    <submittedName>
        <fullName evidence="2">Dynactin subunit 3</fullName>
    </submittedName>
</protein>
<evidence type="ECO:0000256" key="1">
    <source>
        <dbReference type="SAM" id="MobiDB-lite"/>
    </source>
</evidence>
<dbReference type="GeneTree" id="ENSGT00390000016210"/>
<proteinExistence type="predicted"/>
<dbReference type="InterPro" id="IPR009991">
    <property type="entry name" value="DCTN3"/>
</dbReference>
<dbReference type="GO" id="GO:0005829">
    <property type="term" value="C:cytosol"/>
    <property type="evidence" value="ECO:0007669"/>
    <property type="project" value="Ensembl"/>
</dbReference>
<accession>A0A6I8NZ76</accession>
<gene>
    <name evidence="2" type="primary">DCTN3</name>
</gene>
<dbReference type="Proteomes" id="UP000002279">
    <property type="component" value="Chromosome 3"/>
</dbReference>